<dbReference type="EMBL" id="CP000524">
    <property type="protein sequence ID" value="ABM45666.1"/>
    <property type="molecule type" value="Genomic_DNA"/>
</dbReference>
<protein>
    <submittedName>
        <fullName evidence="1">Uncharacterized protein</fullName>
    </submittedName>
</protein>
<proteinExistence type="predicted"/>
<dbReference type="KEGG" id="bbk:BARBAKC583_1031"/>
<sequence>MDRFLLHEEFKVWDCHAGGIFKISRDFSFKVGFVRVE</sequence>
<accession>A1UTK5</accession>
<gene>
    <name evidence="1" type="ordered locus">BARBAKC583_1031</name>
</gene>
<evidence type="ECO:0000313" key="2">
    <source>
        <dbReference type="Proteomes" id="UP000000643"/>
    </source>
</evidence>
<name>A1UTK5_BARBK</name>
<dbReference type="AlphaFoldDB" id="A1UTK5"/>
<dbReference type="Proteomes" id="UP000000643">
    <property type="component" value="Chromosome"/>
</dbReference>
<dbReference type="HOGENOM" id="CLU_3340624_0_0_5"/>
<reference evidence="1 2" key="1">
    <citation type="submission" date="2006-12" db="EMBL/GenBank/DDBJ databases">
        <authorList>
            <person name="Hendrix L."/>
            <person name="Mohamoud Y."/>
            <person name="Radune D."/>
            <person name="Shvartsbeyn A."/>
            <person name="Daugherty S."/>
            <person name="Dodson R."/>
            <person name="Durkin A.S."/>
            <person name="Harkins D."/>
            <person name="Huot H."/>
            <person name="Kothari S.P."/>
            <person name="Madupu R."/>
            <person name="Li J."/>
            <person name="Nelson W.C."/>
            <person name="Shrivastava S."/>
            <person name="Giglio M.G."/>
            <person name="Haft D."/>
            <person name="Selengut J."/>
            <person name="Fraser-Ligget C."/>
            <person name="Seshadri R."/>
        </authorList>
    </citation>
    <scope>NUCLEOTIDE SEQUENCE [LARGE SCALE GENOMIC DNA]</scope>
    <source>
        <strain evidence="2">ATCC 35685 / NCTC 12138 / KC583</strain>
    </source>
</reference>
<organism evidence="1 2">
    <name type="scientific">Bartonella bacilliformis (strain ATCC 35685 / KC583 / Herrer 020/F12,63)</name>
    <dbReference type="NCBI Taxonomy" id="360095"/>
    <lineage>
        <taxon>Bacteria</taxon>
        <taxon>Pseudomonadati</taxon>
        <taxon>Pseudomonadota</taxon>
        <taxon>Alphaproteobacteria</taxon>
        <taxon>Hyphomicrobiales</taxon>
        <taxon>Bartonellaceae</taxon>
        <taxon>Bartonella</taxon>
    </lineage>
</organism>
<evidence type="ECO:0000313" key="1">
    <source>
        <dbReference type="EMBL" id="ABM45666.1"/>
    </source>
</evidence>